<proteinExistence type="predicted"/>
<feature type="signal peptide" evidence="1">
    <location>
        <begin position="1"/>
        <end position="21"/>
    </location>
</feature>
<evidence type="ECO:0000313" key="3">
    <source>
        <dbReference type="Proteomes" id="UP000256970"/>
    </source>
</evidence>
<dbReference type="Proteomes" id="UP000256970">
    <property type="component" value="Unassembled WGS sequence"/>
</dbReference>
<evidence type="ECO:0000313" key="2">
    <source>
        <dbReference type="EMBL" id="SZX61035.1"/>
    </source>
</evidence>
<keyword evidence="1" id="KW-0732">Signal</keyword>
<evidence type="ECO:0000256" key="1">
    <source>
        <dbReference type="SAM" id="SignalP"/>
    </source>
</evidence>
<sequence>MQRLVALLVLALVAGPQLSAAKKHGLIMGKGQMLGKGKGGDVNVDVQCQQACKDECYPIPQKVCNDVPYQTQACQKVPVTLTKQKCDRVCTTTTTTTEAVSSGKGKGMVMPVMSLGKGKGRHLLSKDSLIHKNKWLKGAAMGKGYMAAASYGKGAMPQVDTNCQDICNDVPYTVYQTQCKAITKTKTMCDIVYQQQCQKVCKPVCQKVTTVTTTQTISTGKGMPVMMGKGKGL</sequence>
<protein>
    <submittedName>
        <fullName evidence="2">Uncharacterized protein</fullName>
    </submittedName>
</protein>
<reference evidence="2 3" key="1">
    <citation type="submission" date="2016-10" db="EMBL/GenBank/DDBJ databases">
        <authorList>
            <person name="Cai Z."/>
        </authorList>
    </citation>
    <scope>NUCLEOTIDE SEQUENCE [LARGE SCALE GENOMIC DNA]</scope>
</reference>
<keyword evidence="3" id="KW-1185">Reference proteome</keyword>
<dbReference type="AlphaFoldDB" id="A0A383V604"/>
<name>A0A383V604_TETOB</name>
<dbReference type="EMBL" id="FNXT01000120">
    <property type="protein sequence ID" value="SZX61035.1"/>
    <property type="molecule type" value="Genomic_DNA"/>
</dbReference>
<gene>
    <name evidence="2" type="ORF">BQ4739_LOCUS1570</name>
</gene>
<feature type="chain" id="PRO_5017029251" evidence="1">
    <location>
        <begin position="22"/>
        <end position="233"/>
    </location>
</feature>
<accession>A0A383V604</accession>
<organism evidence="2 3">
    <name type="scientific">Tetradesmus obliquus</name>
    <name type="common">Green alga</name>
    <name type="synonym">Acutodesmus obliquus</name>
    <dbReference type="NCBI Taxonomy" id="3088"/>
    <lineage>
        <taxon>Eukaryota</taxon>
        <taxon>Viridiplantae</taxon>
        <taxon>Chlorophyta</taxon>
        <taxon>core chlorophytes</taxon>
        <taxon>Chlorophyceae</taxon>
        <taxon>CS clade</taxon>
        <taxon>Sphaeropleales</taxon>
        <taxon>Scenedesmaceae</taxon>
        <taxon>Tetradesmus</taxon>
    </lineage>
</organism>